<protein>
    <submittedName>
        <fullName evidence="3">Uncharacterized protein</fullName>
    </submittedName>
</protein>
<evidence type="ECO:0000313" key="3">
    <source>
        <dbReference type="EMBL" id="RKL46682.1"/>
    </source>
</evidence>
<feature type="compositionally biased region" description="Polar residues" evidence="2">
    <location>
        <begin position="440"/>
        <end position="453"/>
    </location>
</feature>
<feature type="region of interest" description="Disordered" evidence="2">
    <location>
        <begin position="430"/>
        <end position="461"/>
    </location>
</feature>
<dbReference type="EMBL" id="MRDB01000006">
    <property type="protein sequence ID" value="RKL46682.1"/>
    <property type="molecule type" value="Genomic_DNA"/>
</dbReference>
<accession>A0A420TYT1</accession>
<dbReference type="AlphaFoldDB" id="A0A420TYT1"/>
<feature type="coiled-coil region" evidence="1">
    <location>
        <begin position="512"/>
        <end position="553"/>
    </location>
</feature>
<feature type="compositionally biased region" description="Basic and acidic residues" evidence="2">
    <location>
        <begin position="342"/>
        <end position="374"/>
    </location>
</feature>
<feature type="compositionally biased region" description="Polar residues" evidence="2">
    <location>
        <begin position="633"/>
        <end position="642"/>
    </location>
</feature>
<feature type="compositionally biased region" description="Polar residues" evidence="2">
    <location>
        <begin position="662"/>
        <end position="685"/>
    </location>
</feature>
<evidence type="ECO:0000256" key="1">
    <source>
        <dbReference type="SAM" id="Coils"/>
    </source>
</evidence>
<evidence type="ECO:0000313" key="4">
    <source>
        <dbReference type="Proteomes" id="UP000283569"/>
    </source>
</evidence>
<feature type="region of interest" description="Disordered" evidence="2">
    <location>
        <begin position="66"/>
        <end position="102"/>
    </location>
</feature>
<name>A0A420TYT1_GIBIN</name>
<sequence length="705" mass="79781">MALFDASQSKLDFDKFCPEEGTNNPTINDFRSLWKVCLRVFGWSPVMLISPIHGLKYRSVAKRAQQSGSTHVAGNSEPLEEPNQADPAEHLEQPRSSKGNSPSEVIFPPDFSKLLTSLIVHPCWEYDPMLFILALQYTVKCRVDNKDPWPRAGFWHLDSSLEALVSMFNDPDREPVGVAEMLAAVQNSQAEDDRSTFMRFLHFLGGKVKATTSDTSQPQTYLDVDALPVTIRDLRFLTAAVTEFDWDIESWNCSPEEVWKAYRSERGVGKDEVPKTNAETKKYTLRSLKDVYREIAHQMRLSRGRADASPPVYSLEAPQQRHEEGADIPVEDILNAPDGDMAEERGRQADISRESDPFHQRVREPRREALVRGEETEDEEEDLERNRRSGSVSNETRVIQGAGRRDQIDSGMMSGRSFASPYYPHVAPTSFASQPPRLTPLTSGASRLTLSQSLRDEERLESRFTRSETSIKALEDENIRILNTQRSHGEAISDLQRHLELQIRQPNEVESVNVATRRLEVLEKEKSDLVKQNEALQKRVDQMVKDAEKRQTEKVQALELENSTLLAAMAQKEEGLKAEISRVSDEQTRSSRKERVLEQDNLRHLDMVAEKEESLALERQKVRALEAELTSIKNAQRNSAPSTGVPVQPSSLLERQPPTYDSLISRNRTPLAQYSTPNPYTTVESQGGEVPSLEGKVNSQTLSRF</sequence>
<comment type="caution">
    <text evidence="3">The sequence shown here is derived from an EMBL/GenBank/DDBJ whole genome shotgun (WGS) entry which is preliminary data.</text>
</comment>
<dbReference type="Proteomes" id="UP000283569">
    <property type="component" value="Unassembled WGS sequence"/>
</dbReference>
<gene>
    <name evidence="3" type="ORF">BFJ72_g2424</name>
</gene>
<proteinExistence type="predicted"/>
<keyword evidence="1" id="KW-0175">Coiled coil</keyword>
<feature type="region of interest" description="Disordered" evidence="2">
    <location>
        <begin position="633"/>
        <end position="705"/>
    </location>
</feature>
<feature type="region of interest" description="Disordered" evidence="2">
    <location>
        <begin position="301"/>
        <end position="412"/>
    </location>
</feature>
<reference evidence="3 4" key="1">
    <citation type="journal article" date="2018" name="Sci. Rep.">
        <title>Characterisation of pathogen-specific regions and novel effector candidates in Fusarium oxysporum f. sp. cepae.</title>
        <authorList>
            <person name="Armitage A.D."/>
            <person name="Taylor A."/>
            <person name="Sobczyk M.K."/>
            <person name="Baxter L."/>
            <person name="Greenfield B.P."/>
            <person name="Bates H.J."/>
            <person name="Wilson F."/>
            <person name="Jackson A.C."/>
            <person name="Ott S."/>
            <person name="Harrison R.J."/>
            <person name="Clarkson J.P."/>
        </authorList>
    </citation>
    <scope>NUCLEOTIDE SEQUENCE [LARGE SCALE GENOMIC DNA]</scope>
    <source>
        <strain evidence="3 4">Fp_A8</strain>
    </source>
</reference>
<organism evidence="3 4">
    <name type="scientific">Gibberella intermedia</name>
    <name type="common">Bulb rot disease fungus</name>
    <name type="synonym">Fusarium proliferatum</name>
    <dbReference type="NCBI Taxonomy" id="948311"/>
    <lineage>
        <taxon>Eukaryota</taxon>
        <taxon>Fungi</taxon>
        <taxon>Dikarya</taxon>
        <taxon>Ascomycota</taxon>
        <taxon>Pezizomycotina</taxon>
        <taxon>Sordariomycetes</taxon>
        <taxon>Hypocreomycetidae</taxon>
        <taxon>Hypocreales</taxon>
        <taxon>Nectriaceae</taxon>
        <taxon>Fusarium</taxon>
        <taxon>Fusarium fujikuroi species complex</taxon>
    </lineage>
</organism>
<evidence type="ECO:0000256" key="2">
    <source>
        <dbReference type="SAM" id="MobiDB-lite"/>
    </source>
</evidence>